<gene>
    <name evidence="2" type="ORF">Pmani_019610</name>
</gene>
<protein>
    <submittedName>
        <fullName evidence="2">Uncharacterized protein</fullName>
    </submittedName>
</protein>
<evidence type="ECO:0000256" key="1">
    <source>
        <dbReference type="SAM" id="MobiDB-lite"/>
    </source>
</evidence>
<comment type="caution">
    <text evidence="2">The sequence shown here is derived from an EMBL/GenBank/DDBJ whole genome shotgun (WGS) entry which is preliminary data.</text>
</comment>
<reference evidence="2" key="1">
    <citation type="submission" date="2023-11" db="EMBL/GenBank/DDBJ databases">
        <title>Genome assemblies of two species of porcelain crab, Petrolisthes cinctipes and Petrolisthes manimaculis (Anomura: Porcellanidae).</title>
        <authorList>
            <person name="Angst P."/>
        </authorList>
    </citation>
    <scope>NUCLEOTIDE SEQUENCE</scope>
    <source>
        <strain evidence="2">PB745_02</strain>
        <tissue evidence="2">Gill</tissue>
    </source>
</reference>
<evidence type="ECO:0000313" key="2">
    <source>
        <dbReference type="EMBL" id="KAK4308706.1"/>
    </source>
</evidence>
<name>A0AAE1U5F8_9EUCA</name>
<dbReference type="Proteomes" id="UP001292094">
    <property type="component" value="Unassembled WGS sequence"/>
</dbReference>
<evidence type="ECO:0000313" key="3">
    <source>
        <dbReference type="Proteomes" id="UP001292094"/>
    </source>
</evidence>
<accession>A0AAE1U5F8</accession>
<sequence>MNYLQEVAQLKVELSSAYIEVELTQATMEQTEQQPTDNEYFFKRELYKVFEINKRHLIPKETYNKTIEELKTAAQESSSKSRHDYYVLGKYETGMPPTQPDDHLPVSQSDLSPPHHVDQLPVSQPDNIPPLQIDCNLIASQPDDVPPPQHVDQLELIRRNILNERKMARKCHIDQAERMVKRSRIELQTGNVGDNVALPVPMVDRGRGDPRNILGVIINKNENDLYTIATRHGILSISTHELTSLFVLNSC</sequence>
<organism evidence="2 3">
    <name type="scientific">Petrolisthes manimaculis</name>
    <dbReference type="NCBI Taxonomy" id="1843537"/>
    <lineage>
        <taxon>Eukaryota</taxon>
        <taxon>Metazoa</taxon>
        <taxon>Ecdysozoa</taxon>
        <taxon>Arthropoda</taxon>
        <taxon>Crustacea</taxon>
        <taxon>Multicrustacea</taxon>
        <taxon>Malacostraca</taxon>
        <taxon>Eumalacostraca</taxon>
        <taxon>Eucarida</taxon>
        <taxon>Decapoda</taxon>
        <taxon>Pleocyemata</taxon>
        <taxon>Anomura</taxon>
        <taxon>Galatheoidea</taxon>
        <taxon>Porcellanidae</taxon>
        <taxon>Petrolisthes</taxon>
    </lineage>
</organism>
<feature type="region of interest" description="Disordered" evidence="1">
    <location>
        <begin position="92"/>
        <end position="113"/>
    </location>
</feature>
<dbReference type="EMBL" id="JAWZYT010001853">
    <property type="protein sequence ID" value="KAK4308706.1"/>
    <property type="molecule type" value="Genomic_DNA"/>
</dbReference>
<proteinExistence type="predicted"/>
<dbReference type="AlphaFoldDB" id="A0AAE1U5F8"/>
<keyword evidence="3" id="KW-1185">Reference proteome</keyword>